<keyword evidence="2" id="KW-0227">DNA damage</keyword>
<feature type="domain" description="UVR" evidence="6">
    <location>
        <begin position="197"/>
        <end position="232"/>
    </location>
</feature>
<feature type="domain" description="UvrC family homology region profile" evidence="8">
    <location>
        <begin position="178"/>
        <end position="354"/>
    </location>
</feature>
<proteinExistence type="predicted"/>
<dbReference type="InterPro" id="IPR036876">
    <property type="entry name" value="UVR_dom_sf"/>
</dbReference>
<evidence type="ECO:0000259" key="7">
    <source>
        <dbReference type="PROSITE" id="PS50164"/>
    </source>
</evidence>
<evidence type="ECO:0000256" key="5">
    <source>
        <dbReference type="ARBA" id="ARBA00023204"/>
    </source>
</evidence>
<comment type="caution">
    <text evidence="9">The sequence shown here is derived from an EMBL/GenBank/DDBJ whole genome shotgun (WGS) entry which is preliminary data.</text>
</comment>
<dbReference type="GO" id="GO:0009380">
    <property type="term" value="C:excinuclease repair complex"/>
    <property type="evidence" value="ECO:0007669"/>
    <property type="project" value="TreeGrafter"/>
</dbReference>
<evidence type="ECO:0000256" key="1">
    <source>
        <dbReference type="ARBA" id="ARBA00022490"/>
    </source>
</evidence>
<dbReference type="InterPro" id="IPR035901">
    <property type="entry name" value="GIY-YIG_endonuc_sf"/>
</dbReference>
<dbReference type="SMART" id="SM00465">
    <property type="entry name" value="GIYc"/>
    <property type="match status" value="1"/>
</dbReference>
<protein>
    <recommendedName>
        <fullName evidence="11">Excinuclease ABC subunit C</fullName>
    </recommendedName>
</protein>
<dbReference type="PROSITE" id="PS50164">
    <property type="entry name" value="GIY_YIG"/>
    <property type="match status" value="1"/>
</dbReference>
<sequence>MVENLKALAEKLPRKPGVYLFKSKSGKTIYVGKSVNLRARVKSYFQPESQLGPKTALMVREIHGVDRILVSSELEALLLEASLIKKRQPKYNVIWKDDKSPLYIKITIGEKIPLITTARMEREAKGVLFFGPFTKAGVAKGVLKTLRRIFPYCQHKRIQKSCLWVHLGLCPDPYRGDLKNYRKNIKNIIMILRGESKNVIVKLEKEMKVMASQEGFENAAKIKKQMDDIKYLTQVFHRPEEYLERPTLYEDLVVQRLVDLTQLLSLSDKPRRIEAFDISNIMGKQASGSMIVFSDGEKDRSSYRRFRIKTKDTPDDVAMMKEVLRRRFRNNWSLPDLIVIDGGLGQLNAALTILTEFKLKIPTIALAKRLEEIYRPGKKETLRLEKDSSALQLLKEIRDEAHRFAISYHRKLREKDFLTKKWFL</sequence>
<dbReference type="InterPro" id="IPR000305">
    <property type="entry name" value="GIY-YIG_endonuc"/>
</dbReference>
<evidence type="ECO:0000259" key="8">
    <source>
        <dbReference type="PROSITE" id="PS50165"/>
    </source>
</evidence>
<dbReference type="EMBL" id="MFAV01000004">
    <property type="protein sequence ID" value="OGD86851.1"/>
    <property type="molecule type" value="Genomic_DNA"/>
</dbReference>
<keyword evidence="5" id="KW-0234">DNA repair</keyword>
<dbReference type="FunFam" id="3.40.1440.10:FF:000001">
    <property type="entry name" value="UvrABC system protein C"/>
    <property type="match status" value="1"/>
</dbReference>
<evidence type="ECO:0000313" key="10">
    <source>
        <dbReference type="Proteomes" id="UP000176628"/>
    </source>
</evidence>
<dbReference type="InterPro" id="IPR001162">
    <property type="entry name" value="UvrC_RNase_H_dom"/>
</dbReference>
<name>A0A1F5G4R7_9BACT</name>
<dbReference type="InterPro" id="IPR050066">
    <property type="entry name" value="UvrABC_protein_C"/>
</dbReference>
<organism evidence="9 10">
    <name type="scientific">Candidatus Curtissbacteria bacterium RBG_16_39_7</name>
    <dbReference type="NCBI Taxonomy" id="1797707"/>
    <lineage>
        <taxon>Bacteria</taxon>
        <taxon>Candidatus Curtissiibacteriota</taxon>
    </lineage>
</organism>
<dbReference type="SUPFAM" id="SSF46600">
    <property type="entry name" value="C-terminal UvrC-binding domain of UvrB"/>
    <property type="match status" value="1"/>
</dbReference>
<feature type="domain" description="GIY-YIG" evidence="7">
    <location>
        <begin position="14"/>
        <end position="93"/>
    </location>
</feature>
<evidence type="ECO:0000259" key="6">
    <source>
        <dbReference type="PROSITE" id="PS50151"/>
    </source>
</evidence>
<accession>A0A1F5G4R7</accession>
<gene>
    <name evidence="9" type="ORF">A2Z23_00605</name>
</gene>
<evidence type="ECO:0000256" key="3">
    <source>
        <dbReference type="ARBA" id="ARBA00022769"/>
    </source>
</evidence>
<dbReference type="InterPro" id="IPR038476">
    <property type="entry name" value="UvrC_RNase_H_dom_sf"/>
</dbReference>
<dbReference type="GO" id="GO:0006289">
    <property type="term" value="P:nucleotide-excision repair"/>
    <property type="evidence" value="ECO:0007669"/>
    <property type="project" value="InterPro"/>
</dbReference>
<reference evidence="9 10" key="1">
    <citation type="journal article" date="2016" name="Nat. Commun.">
        <title>Thousands of microbial genomes shed light on interconnected biogeochemical processes in an aquifer system.</title>
        <authorList>
            <person name="Anantharaman K."/>
            <person name="Brown C.T."/>
            <person name="Hug L.A."/>
            <person name="Sharon I."/>
            <person name="Castelle C.J."/>
            <person name="Probst A.J."/>
            <person name="Thomas B.C."/>
            <person name="Singh A."/>
            <person name="Wilkins M.J."/>
            <person name="Karaoz U."/>
            <person name="Brodie E.L."/>
            <person name="Williams K.H."/>
            <person name="Hubbard S.S."/>
            <person name="Banfield J.F."/>
        </authorList>
    </citation>
    <scope>NUCLEOTIDE SEQUENCE [LARGE SCALE GENOMIC DNA]</scope>
</reference>
<dbReference type="PANTHER" id="PTHR30562:SF1">
    <property type="entry name" value="UVRABC SYSTEM PROTEIN C"/>
    <property type="match status" value="1"/>
</dbReference>
<dbReference type="CDD" id="cd10434">
    <property type="entry name" value="GIY-YIG_UvrC_Cho"/>
    <property type="match status" value="1"/>
</dbReference>
<dbReference type="Gene3D" id="3.40.1440.10">
    <property type="entry name" value="GIY-YIG endonuclease"/>
    <property type="match status" value="1"/>
</dbReference>
<dbReference type="InterPro" id="IPR047296">
    <property type="entry name" value="GIY-YIG_UvrC_Cho"/>
</dbReference>
<dbReference type="PROSITE" id="PS50165">
    <property type="entry name" value="UVRC"/>
    <property type="match status" value="1"/>
</dbReference>
<dbReference type="Pfam" id="PF01541">
    <property type="entry name" value="GIY-YIG"/>
    <property type="match status" value="1"/>
</dbReference>
<dbReference type="Gene3D" id="3.30.420.340">
    <property type="entry name" value="UvrC, RNAse H endonuclease domain"/>
    <property type="match status" value="1"/>
</dbReference>
<dbReference type="GO" id="GO:0009381">
    <property type="term" value="F:excinuclease ABC activity"/>
    <property type="evidence" value="ECO:0007669"/>
    <property type="project" value="InterPro"/>
</dbReference>
<keyword evidence="3" id="KW-0228">DNA excision</keyword>
<dbReference type="PROSITE" id="PS50151">
    <property type="entry name" value="UVR"/>
    <property type="match status" value="1"/>
</dbReference>
<evidence type="ECO:0000256" key="4">
    <source>
        <dbReference type="ARBA" id="ARBA00022881"/>
    </source>
</evidence>
<evidence type="ECO:0000256" key="2">
    <source>
        <dbReference type="ARBA" id="ARBA00022763"/>
    </source>
</evidence>
<dbReference type="Pfam" id="PF08459">
    <property type="entry name" value="UvrC_RNaseH_dom"/>
    <property type="match status" value="1"/>
</dbReference>
<dbReference type="SUPFAM" id="SSF82771">
    <property type="entry name" value="GIY-YIG endonuclease"/>
    <property type="match status" value="1"/>
</dbReference>
<evidence type="ECO:0000313" key="9">
    <source>
        <dbReference type="EMBL" id="OGD86851.1"/>
    </source>
</evidence>
<dbReference type="SUPFAM" id="SSF47781">
    <property type="entry name" value="RuvA domain 2-like"/>
    <property type="match status" value="1"/>
</dbReference>
<dbReference type="InterPro" id="IPR010994">
    <property type="entry name" value="RuvA_2-like"/>
</dbReference>
<dbReference type="InterPro" id="IPR001943">
    <property type="entry name" value="UVR_dom"/>
</dbReference>
<dbReference type="AlphaFoldDB" id="A0A1F5G4R7"/>
<dbReference type="PANTHER" id="PTHR30562">
    <property type="entry name" value="UVRC/OXIDOREDUCTASE"/>
    <property type="match status" value="1"/>
</dbReference>
<keyword evidence="4" id="KW-0267">Excision nuclease</keyword>
<dbReference type="Proteomes" id="UP000176628">
    <property type="component" value="Unassembled WGS sequence"/>
</dbReference>
<evidence type="ECO:0008006" key="11">
    <source>
        <dbReference type="Google" id="ProtNLM"/>
    </source>
</evidence>
<keyword evidence="1" id="KW-0963">Cytoplasm</keyword>